<keyword evidence="3" id="KW-1185">Reference proteome</keyword>
<dbReference type="EMBL" id="CP148753">
    <property type="protein sequence ID" value="WXR72911.1"/>
    <property type="molecule type" value="Genomic_DNA"/>
</dbReference>
<evidence type="ECO:0000313" key="3">
    <source>
        <dbReference type="Proteomes" id="UP001456224"/>
    </source>
</evidence>
<protein>
    <submittedName>
        <fullName evidence="2">Hydantoinase B/oxoprolinase family protein</fullName>
    </submittedName>
</protein>
<proteinExistence type="predicted"/>
<dbReference type="InterPro" id="IPR045079">
    <property type="entry name" value="Oxoprolinase-like"/>
</dbReference>
<name>A0ABZ2RW81_9BURK</name>
<feature type="domain" description="Hydantoinase B/oxoprolinase" evidence="1">
    <location>
        <begin position="15"/>
        <end position="532"/>
    </location>
</feature>
<dbReference type="Proteomes" id="UP001456224">
    <property type="component" value="Chromosome"/>
</dbReference>
<evidence type="ECO:0000259" key="1">
    <source>
        <dbReference type="Pfam" id="PF02538"/>
    </source>
</evidence>
<dbReference type="PANTHER" id="PTHR11365:SF23">
    <property type="entry name" value="HYPOTHETICAL 5-OXOPROLINASE (EUROFUNG)-RELATED"/>
    <property type="match status" value="1"/>
</dbReference>
<dbReference type="Pfam" id="PF02538">
    <property type="entry name" value="Hydantoinase_B"/>
    <property type="match status" value="1"/>
</dbReference>
<accession>A0ABZ2RW81</accession>
<dbReference type="InterPro" id="IPR003692">
    <property type="entry name" value="Hydantoinase_B"/>
</dbReference>
<dbReference type="RefSeq" id="WP_338879312.1">
    <property type="nucleotide sequence ID" value="NZ_CP148753.1"/>
</dbReference>
<sequence length="583" mass="63232">MNAVDQPLAAAPIIDPVTFAVIKNAMDAIVDEVAYTVLRTARSEIVKDVMDYSAAICDREGRMIAQAKTIALHLGAIPEAMEAVKRRYGSDLRPGDAVILNDPYEGGMHLPDIFMFVPFFYRDEIEGYCVVICHHTDVGGRVPGSNASDSTEIYQEGIRIPVVKLYEAGQVNDVMERLIARNVRVPDRVLGDLRAQYAAAKVGVRELTALFDRYGREGSRAYFAELLDYAERLTREEIRSWPKGTYHFLDHIDDDGLSPEPIPIQVALTVHEDHVSVDYTGTSEQVRAAINSTLSYTKSCTYLSVRCALKGDVPNNAGVFRCVEIHAPAGSVLNPREPAAVAARALTGYRVFDAMLGALAQVVPDRIPAAGEGGNTVVCLSGKNDDHKPYIIVDMICGAWGARPDSDGIEAITNASQNLSNTPVEVLEAQHPVRVEAYELEPDSCGAGRFRGGLGIRRSYRVLADNVLLQLRADRMKFRPYGLAGGTAARAAVNRLDRVGEPPSLLPSKVSMTIGRGDMVTHIQPGGGGFGDAALRDPAAIVRDVWNGKLSAGYVREHYGMAVEVESDIIERVASGALAAVSR</sequence>
<dbReference type="PANTHER" id="PTHR11365">
    <property type="entry name" value="5-OXOPROLINASE RELATED"/>
    <property type="match status" value="1"/>
</dbReference>
<organism evidence="2 3">
    <name type="scientific">Achromobacter veterisilvae</name>
    <dbReference type="NCBI Taxonomy" id="2069367"/>
    <lineage>
        <taxon>Bacteria</taxon>
        <taxon>Pseudomonadati</taxon>
        <taxon>Pseudomonadota</taxon>
        <taxon>Betaproteobacteria</taxon>
        <taxon>Burkholderiales</taxon>
        <taxon>Alcaligenaceae</taxon>
        <taxon>Achromobacter</taxon>
    </lineage>
</organism>
<gene>
    <name evidence="2" type="ORF">WHX56_25205</name>
</gene>
<evidence type="ECO:0000313" key="2">
    <source>
        <dbReference type="EMBL" id="WXR72911.1"/>
    </source>
</evidence>
<reference evidence="2 3" key="1">
    <citation type="submission" date="2024-03" db="EMBL/GenBank/DDBJ databases">
        <title>Reference genomes for the five species model microbial community.</title>
        <authorList>
            <person name="Padfield D."/>
        </authorList>
    </citation>
    <scope>NUCLEOTIDE SEQUENCE [LARGE SCALE GENOMIC DNA]</scope>
    <source>
        <strain evidence="2 3">AB1</strain>
    </source>
</reference>